<dbReference type="Proteomes" id="UP000070659">
    <property type="component" value="Unassembled WGS sequence"/>
</dbReference>
<dbReference type="PATRIC" id="fig|1469144.8.peg.1801"/>
<reference evidence="2 3" key="1">
    <citation type="submission" date="2015-02" db="EMBL/GenBank/DDBJ databases">
        <title>Physiological reanalysis, assessment of diazotrophy, and genome sequences of multiple isolates of Streptomyces thermoautotrophicus.</title>
        <authorList>
            <person name="MacKellar D.C."/>
            <person name="Lieber L."/>
            <person name="Norman J."/>
            <person name="Bolger A."/>
            <person name="Tobin C."/>
            <person name="Murray J.W."/>
            <person name="Prell J."/>
        </authorList>
    </citation>
    <scope>NUCLEOTIDE SEQUENCE [LARGE SCALE GENOMIC DNA]</scope>
    <source>
        <strain evidence="2 3">UBT1</strain>
    </source>
</reference>
<comment type="caution">
    <text evidence="2">The sequence shown here is derived from an EMBL/GenBank/DDBJ whole genome shotgun (WGS) entry which is preliminary data.</text>
</comment>
<organism evidence="2 3">
    <name type="scientific">Carbonactinospora thermoautotrophica</name>
    <dbReference type="NCBI Taxonomy" id="1469144"/>
    <lineage>
        <taxon>Bacteria</taxon>
        <taxon>Bacillati</taxon>
        <taxon>Actinomycetota</taxon>
        <taxon>Actinomycetes</taxon>
        <taxon>Kitasatosporales</taxon>
        <taxon>Carbonactinosporaceae</taxon>
        <taxon>Carbonactinospora</taxon>
    </lineage>
</organism>
<gene>
    <name evidence="2" type="ORF">TH66_14080</name>
</gene>
<evidence type="ECO:0008006" key="4">
    <source>
        <dbReference type="Google" id="ProtNLM"/>
    </source>
</evidence>
<protein>
    <recommendedName>
        <fullName evidence="4">Replication initiation protein</fullName>
    </recommendedName>
</protein>
<evidence type="ECO:0000313" key="3">
    <source>
        <dbReference type="Proteomes" id="UP000070659"/>
    </source>
</evidence>
<accession>A0A132MQF6</accession>
<dbReference type="Pfam" id="PF20199">
    <property type="entry name" value="RepSA"/>
    <property type="match status" value="1"/>
</dbReference>
<sequence>MTAPAAAAELAGRVLADLARHSPTDLDRWQRQVRALGGCREPVRLTGSRLLVDQTTGEVLHAYTTDAEPHGHLLIRCGNRRETRCPACSAVYRRDAFHLVWAGLAGGKTVPEAVQAHPRVFATFTAPSFGPVHRRVEHAGRVEVCHPARSGPACWRRHAADDPLIGQPLDPHAYDYVGAVLWNAHAGKLWHRFTVYLRRELARLAGLTLRQFTRQCRLAYAKVGEFQRRGLVHFHAVIRLDGRHPDDPDRIVPPPAWATVALLERAIRAAAARVEVRSPRSPLYGVRVLRFGDQLDVRPLTALGAGDLTPERIAGYIAKYATKAAEAAGTLDRPIQARHLHRVKTVERTSDGITARVLEFIDPDRLPPGVTDHALRMIATCWALGDRPEYAALHLKRWAHMLGFRGHFLTKARRYSTTFGALRAARVEHRERQARERLGLPVDEESILVVAHWSFAGQGFTPGESILAAALAGDPQPDPDPSTPEGGNDHA</sequence>
<dbReference type="EMBL" id="JYIJ01000018">
    <property type="protein sequence ID" value="KWX00069.1"/>
    <property type="molecule type" value="Genomic_DNA"/>
</dbReference>
<evidence type="ECO:0000256" key="1">
    <source>
        <dbReference type="SAM" id="MobiDB-lite"/>
    </source>
</evidence>
<feature type="region of interest" description="Disordered" evidence="1">
    <location>
        <begin position="466"/>
        <end position="491"/>
    </location>
</feature>
<dbReference type="RefSeq" id="WP_067070624.1">
    <property type="nucleotide sequence ID" value="NZ_JYIJ01000018.1"/>
</dbReference>
<name>A0A132MQF6_9ACTN</name>
<dbReference type="InterPro" id="IPR046828">
    <property type="entry name" value="RepSA"/>
</dbReference>
<evidence type="ECO:0000313" key="2">
    <source>
        <dbReference type="EMBL" id="KWX00069.1"/>
    </source>
</evidence>
<dbReference type="AlphaFoldDB" id="A0A132MQF6"/>
<proteinExistence type="predicted"/>